<sequence>MIKVLTYQFNLQGKRLEVKDSDVALCFPSISGDGSYFFTLKDGTRFRGEEVKEVIRNKVLPLTYT</sequence>
<dbReference type="RefSeq" id="WP_072051017.1">
    <property type="nucleotide sequence ID" value="NZ_JBCGBG010000004.1"/>
</dbReference>
<organism evidence="1 2">
    <name type="scientific">Pantoea brenneri</name>
    <dbReference type="NCBI Taxonomy" id="472694"/>
    <lineage>
        <taxon>Bacteria</taxon>
        <taxon>Pseudomonadati</taxon>
        <taxon>Pseudomonadota</taxon>
        <taxon>Gammaproteobacteria</taxon>
        <taxon>Enterobacterales</taxon>
        <taxon>Erwiniaceae</taxon>
        <taxon>Pantoea</taxon>
    </lineage>
</organism>
<comment type="caution">
    <text evidence="1">The sequence shown here is derived from an EMBL/GenBank/DDBJ whole genome shotgun (WGS) entry which is preliminary data.</text>
</comment>
<dbReference type="Proteomes" id="UP001468095">
    <property type="component" value="Unassembled WGS sequence"/>
</dbReference>
<dbReference type="EMBL" id="JBCGBG010000004">
    <property type="protein sequence ID" value="MEL7697310.1"/>
    <property type="molecule type" value="Genomic_DNA"/>
</dbReference>
<reference evidence="1 2" key="1">
    <citation type="submission" date="2024-04" db="EMBL/GenBank/DDBJ databases">
        <authorList>
            <person name="Suleimanova A.D."/>
            <person name="Pudova D.S."/>
            <person name="Shagimardanova E.I."/>
            <person name="Sharipova M.R."/>
        </authorList>
    </citation>
    <scope>NUCLEOTIDE SEQUENCE [LARGE SCALE GENOMIC DNA]</scope>
    <source>
        <strain evidence="1 2">3.1</strain>
    </source>
</reference>
<accession>A0ABU9MNQ1</accession>
<protein>
    <submittedName>
        <fullName evidence="1">Uncharacterized protein</fullName>
    </submittedName>
</protein>
<keyword evidence="2" id="KW-1185">Reference proteome</keyword>
<evidence type="ECO:0000313" key="2">
    <source>
        <dbReference type="Proteomes" id="UP001468095"/>
    </source>
</evidence>
<gene>
    <name evidence="1" type="ORF">AABB92_16790</name>
</gene>
<evidence type="ECO:0000313" key="1">
    <source>
        <dbReference type="EMBL" id="MEL7697310.1"/>
    </source>
</evidence>
<proteinExistence type="predicted"/>
<name>A0ABU9MNQ1_9GAMM</name>